<evidence type="ECO:0000256" key="1">
    <source>
        <dbReference type="SAM" id="MobiDB-lite"/>
    </source>
</evidence>
<evidence type="ECO:0000256" key="2">
    <source>
        <dbReference type="SAM" id="SignalP"/>
    </source>
</evidence>
<proteinExistence type="predicted"/>
<keyword evidence="4" id="KW-1185">Reference proteome</keyword>
<dbReference type="Proteomes" id="UP000295124">
    <property type="component" value="Unassembled WGS sequence"/>
</dbReference>
<accession>A0A4R4ZTZ0</accession>
<feature type="region of interest" description="Disordered" evidence="1">
    <location>
        <begin position="22"/>
        <end position="80"/>
    </location>
</feature>
<dbReference type="EMBL" id="SMKX01000007">
    <property type="protein sequence ID" value="TDD62315.1"/>
    <property type="molecule type" value="Genomic_DNA"/>
</dbReference>
<keyword evidence="2" id="KW-0732">Signal</keyword>
<evidence type="ECO:0000313" key="3">
    <source>
        <dbReference type="EMBL" id="TDD62315.1"/>
    </source>
</evidence>
<reference evidence="3 4" key="1">
    <citation type="submission" date="2019-03" db="EMBL/GenBank/DDBJ databases">
        <title>Draft genome sequences of novel Actinobacteria.</title>
        <authorList>
            <person name="Sahin N."/>
            <person name="Ay H."/>
            <person name="Saygin H."/>
        </authorList>
    </citation>
    <scope>NUCLEOTIDE SEQUENCE [LARGE SCALE GENOMIC DNA]</scope>
    <source>
        <strain evidence="3 4">JCM 13523</strain>
    </source>
</reference>
<feature type="signal peptide" evidence="2">
    <location>
        <begin position="1"/>
        <end position="24"/>
    </location>
</feature>
<dbReference type="RefSeq" id="WP_132165433.1">
    <property type="nucleotide sequence ID" value="NZ_SMKX01000007.1"/>
</dbReference>
<sequence length="80" mass="8220">MKRLLATLAAGVVAATVCLTPAVAAEDDPKPAKYPQVQRPDNGGNTSDPGPAKYPRIEKPSTTGGNDDPKPVSWPAPTPG</sequence>
<comment type="caution">
    <text evidence="3">The sequence shown here is derived from an EMBL/GenBank/DDBJ whole genome shotgun (WGS) entry which is preliminary data.</text>
</comment>
<dbReference type="AlphaFoldDB" id="A0A4R4ZTZ0"/>
<organism evidence="3 4">
    <name type="scientific">Kribbella antibiotica</name>
    <dbReference type="NCBI Taxonomy" id="190195"/>
    <lineage>
        <taxon>Bacteria</taxon>
        <taxon>Bacillati</taxon>
        <taxon>Actinomycetota</taxon>
        <taxon>Actinomycetes</taxon>
        <taxon>Propionibacteriales</taxon>
        <taxon>Kribbellaceae</taxon>
        <taxon>Kribbella</taxon>
    </lineage>
</organism>
<name>A0A4R4ZTZ0_9ACTN</name>
<gene>
    <name evidence="3" type="ORF">E1263_03935</name>
</gene>
<evidence type="ECO:0000313" key="4">
    <source>
        <dbReference type="Proteomes" id="UP000295124"/>
    </source>
</evidence>
<protein>
    <submittedName>
        <fullName evidence="3">Uncharacterized protein</fullName>
    </submittedName>
</protein>
<feature type="chain" id="PRO_5020805604" evidence="2">
    <location>
        <begin position="25"/>
        <end position="80"/>
    </location>
</feature>